<dbReference type="EMBL" id="GL385395">
    <property type="protein sequence ID" value="EJT81834.1"/>
    <property type="molecule type" value="Genomic_DNA"/>
</dbReference>
<keyword evidence="4" id="KW-1185">Reference proteome</keyword>
<reference evidence="2" key="2">
    <citation type="submission" date="2010-07" db="EMBL/GenBank/DDBJ databases">
        <authorList>
            <consortium name="The Broad Institute Genome Sequencing Platform"/>
            <consortium name="Broad Institute Genome Sequencing Center for Infectious Disease"/>
            <person name="Ma L.-J."/>
            <person name="Dead R."/>
            <person name="Young S."/>
            <person name="Zeng Q."/>
            <person name="Koehrsen M."/>
            <person name="Alvarado L."/>
            <person name="Berlin A."/>
            <person name="Chapman S.B."/>
            <person name="Chen Z."/>
            <person name="Freedman E."/>
            <person name="Gellesch M."/>
            <person name="Goldberg J."/>
            <person name="Griggs A."/>
            <person name="Gujja S."/>
            <person name="Heilman E.R."/>
            <person name="Heiman D."/>
            <person name="Hepburn T."/>
            <person name="Howarth C."/>
            <person name="Jen D."/>
            <person name="Larson L."/>
            <person name="Mehta T."/>
            <person name="Neiman D."/>
            <person name="Pearson M."/>
            <person name="Roberts A."/>
            <person name="Saif S."/>
            <person name="Shea T."/>
            <person name="Shenoy N."/>
            <person name="Sisk P."/>
            <person name="Stolte C."/>
            <person name="Sykes S."/>
            <person name="Walk T."/>
            <person name="White J."/>
            <person name="Yandava C."/>
            <person name="Haas B."/>
            <person name="Nusbaum C."/>
            <person name="Birren B."/>
        </authorList>
    </citation>
    <scope>NUCLEOTIDE SEQUENCE</scope>
    <source>
        <strain evidence="2">R3-111a-1</strain>
    </source>
</reference>
<reference evidence="4" key="1">
    <citation type="submission" date="2010-07" db="EMBL/GenBank/DDBJ databases">
        <title>The genome sequence of Gaeumannomyces graminis var. tritici strain R3-111a-1.</title>
        <authorList>
            <consortium name="The Broad Institute Genome Sequencing Platform"/>
            <person name="Ma L.-J."/>
            <person name="Dead R."/>
            <person name="Young S."/>
            <person name="Zeng Q."/>
            <person name="Koehrsen M."/>
            <person name="Alvarado L."/>
            <person name="Berlin A."/>
            <person name="Chapman S.B."/>
            <person name="Chen Z."/>
            <person name="Freedman E."/>
            <person name="Gellesch M."/>
            <person name="Goldberg J."/>
            <person name="Griggs A."/>
            <person name="Gujja S."/>
            <person name="Heilman E.R."/>
            <person name="Heiman D."/>
            <person name="Hepburn T."/>
            <person name="Howarth C."/>
            <person name="Jen D."/>
            <person name="Larson L."/>
            <person name="Mehta T."/>
            <person name="Neiman D."/>
            <person name="Pearson M."/>
            <person name="Roberts A."/>
            <person name="Saif S."/>
            <person name="Shea T."/>
            <person name="Shenoy N."/>
            <person name="Sisk P."/>
            <person name="Stolte C."/>
            <person name="Sykes S."/>
            <person name="Walk T."/>
            <person name="White J."/>
            <person name="Yandava C."/>
            <person name="Haas B."/>
            <person name="Nusbaum C."/>
            <person name="Birren B."/>
        </authorList>
    </citation>
    <scope>NUCLEOTIDE SEQUENCE [LARGE SCALE GENOMIC DNA]</scope>
    <source>
        <strain evidence="4">R3-111a-1</strain>
    </source>
</reference>
<dbReference type="Proteomes" id="UP000006039">
    <property type="component" value="Unassembled WGS sequence"/>
</dbReference>
<protein>
    <submittedName>
        <fullName evidence="2 3">Uncharacterized protein</fullName>
    </submittedName>
</protein>
<dbReference type="AlphaFoldDB" id="J3NKL7"/>
<dbReference type="VEuPathDB" id="FungiDB:GGTG_01808"/>
<organism evidence="2">
    <name type="scientific">Gaeumannomyces tritici (strain R3-111a-1)</name>
    <name type="common">Wheat and barley take-all root rot fungus</name>
    <name type="synonym">Gaeumannomyces graminis var. tritici</name>
    <dbReference type="NCBI Taxonomy" id="644352"/>
    <lineage>
        <taxon>Eukaryota</taxon>
        <taxon>Fungi</taxon>
        <taxon>Dikarya</taxon>
        <taxon>Ascomycota</taxon>
        <taxon>Pezizomycotina</taxon>
        <taxon>Sordariomycetes</taxon>
        <taxon>Sordariomycetidae</taxon>
        <taxon>Magnaporthales</taxon>
        <taxon>Magnaporthaceae</taxon>
        <taxon>Gaeumannomyces</taxon>
    </lineage>
</organism>
<reference evidence="2" key="3">
    <citation type="submission" date="2010-09" db="EMBL/GenBank/DDBJ databases">
        <title>Annotation of Gaeumannomyces graminis var. tritici R3-111a-1.</title>
        <authorList>
            <consortium name="The Broad Institute Genome Sequencing Platform"/>
            <person name="Ma L.-J."/>
            <person name="Dead R."/>
            <person name="Young S.K."/>
            <person name="Zeng Q."/>
            <person name="Gargeya S."/>
            <person name="Fitzgerald M."/>
            <person name="Haas B."/>
            <person name="Abouelleil A."/>
            <person name="Alvarado L."/>
            <person name="Arachchi H.M."/>
            <person name="Berlin A."/>
            <person name="Brown A."/>
            <person name="Chapman S.B."/>
            <person name="Chen Z."/>
            <person name="Dunbar C."/>
            <person name="Freedman E."/>
            <person name="Gearin G."/>
            <person name="Gellesch M."/>
            <person name="Goldberg J."/>
            <person name="Griggs A."/>
            <person name="Gujja S."/>
            <person name="Heiman D."/>
            <person name="Howarth C."/>
            <person name="Larson L."/>
            <person name="Lui A."/>
            <person name="MacDonald P.J.P."/>
            <person name="Mehta T."/>
            <person name="Montmayeur A."/>
            <person name="Murphy C."/>
            <person name="Neiman D."/>
            <person name="Pearson M."/>
            <person name="Priest M."/>
            <person name="Roberts A."/>
            <person name="Saif S."/>
            <person name="Shea T."/>
            <person name="Shenoy N."/>
            <person name="Sisk P."/>
            <person name="Stolte C."/>
            <person name="Sykes S."/>
            <person name="Yandava C."/>
            <person name="Wortman J."/>
            <person name="Nusbaum C."/>
            <person name="Birren B."/>
        </authorList>
    </citation>
    <scope>NUCLEOTIDE SEQUENCE</scope>
    <source>
        <strain evidence="2">R3-111a-1</strain>
    </source>
</reference>
<feature type="region of interest" description="Disordered" evidence="1">
    <location>
        <begin position="71"/>
        <end position="124"/>
    </location>
</feature>
<evidence type="ECO:0000313" key="2">
    <source>
        <dbReference type="EMBL" id="EJT81834.1"/>
    </source>
</evidence>
<evidence type="ECO:0000313" key="4">
    <source>
        <dbReference type="Proteomes" id="UP000006039"/>
    </source>
</evidence>
<evidence type="ECO:0000313" key="3">
    <source>
        <dbReference type="EnsemblFungi" id="EJT81834"/>
    </source>
</evidence>
<dbReference type="GeneID" id="20342266"/>
<evidence type="ECO:0000256" key="1">
    <source>
        <dbReference type="SAM" id="MobiDB-lite"/>
    </source>
</evidence>
<dbReference type="HOGENOM" id="CLU_2004069_0_0_1"/>
<reference evidence="3" key="5">
    <citation type="submission" date="2018-04" db="UniProtKB">
        <authorList>
            <consortium name="EnsemblFungi"/>
        </authorList>
    </citation>
    <scope>IDENTIFICATION</scope>
    <source>
        <strain evidence="3">R3-111a-1</strain>
    </source>
</reference>
<gene>
    <name evidence="3" type="primary">20342266</name>
    <name evidence="2" type="ORF">GGTG_01808</name>
</gene>
<sequence>MWLRRSNLVTGLGLGRADGIGQAAPVEASGKVLGEGSAGLALIRRCNGYRSDHIHVTAPALEHSGALPLEAWDAAPEPEVPEAEAEPQPESPPLGNGWHWRSAAAPRQASLDMELPSGSAGARQ</sequence>
<accession>J3NKL7</accession>
<reference evidence="3" key="4">
    <citation type="journal article" date="2015" name="G3 (Bethesda)">
        <title>Genome sequences of three phytopathogenic species of the Magnaporthaceae family of fungi.</title>
        <authorList>
            <person name="Okagaki L.H."/>
            <person name="Nunes C.C."/>
            <person name="Sailsbery J."/>
            <person name="Clay B."/>
            <person name="Brown D."/>
            <person name="John T."/>
            <person name="Oh Y."/>
            <person name="Young N."/>
            <person name="Fitzgerald M."/>
            <person name="Haas B.J."/>
            <person name="Zeng Q."/>
            <person name="Young S."/>
            <person name="Adiconis X."/>
            <person name="Fan L."/>
            <person name="Levin J.Z."/>
            <person name="Mitchell T.K."/>
            <person name="Okubara P.A."/>
            <person name="Farman M.L."/>
            <person name="Kohn L.M."/>
            <person name="Birren B."/>
            <person name="Ma L.-J."/>
            <person name="Dean R.A."/>
        </authorList>
    </citation>
    <scope>NUCLEOTIDE SEQUENCE</scope>
    <source>
        <strain evidence="3">R3-111a-1</strain>
    </source>
</reference>
<proteinExistence type="predicted"/>
<dbReference type="RefSeq" id="XP_009217843.1">
    <property type="nucleotide sequence ID" value="XM_009219579.1"/>
</dbReference>
<name>J3NKL7_GAET3</name>
<dbReference type="EnsemblFungi" id="EJT81834">
    <property type="protein sequence ID" value="EJT81834"/>
    <property type="gene ID" value="GGTG_01808"/>
</dbReference>